<dbReference type="PANTHER" id="PTHR43451:SF1">
    <property type="entry name" value="ACETYLTRANSFERASE"/>
    <property type="match status" value="1"/>
</dbReference>
<proteinExistence type="predicted"/>
<organism evidence="2 4">
    <name type="scientific">Enterococcus malodoratus ATCC 43197</name>
    <dbReference type="NCBI Taxonomy" id="1158601"/>
    <lineage>
        <taxon>Bacteria</taxon>
        <taxon>Bacillati</taxon>
        <taxon>Bacillota</taxon>
        <taxon>Bacilli</taxon>
        <taxon>Lactobacillales</taxon>
        <taxon>Enterococcaceae</taxon>
        <taxon>Enterococcus</taxon>
    </lineage>
</organism>
<comment type="caution">
    <text evidence="2">The sequence shown here is derived from an EMBL/GenBank/DDBJ whole genome shotgun (WGS) entry which is preliminary data.</text>
</comment>
<sequence length="186" mass="21514">MEKACLAYVRHAFLLEQVTDNRYNERKVRRGSEAMESEISRLVLSELSDVKELIKKVFTTFEAPDYSEDGITHFMTYLDEELEKEVRANQVQLWCGKVNQKIVGVLAVRLPEHIALLFVDEAYHRQGIAKQMYQTMLLELKPKKLTVNSSPYAVPAYEKLGFRLQGQEETVSGIRFQPMIAIREDV</sequence>
<dbReference type="PATRIC" id="fig|1158601.3.peg.4020"/>
<dbReference type="EMBL" id="AJAK01000030">
    <property type="protein sequence ID" value="EOH72466.1"/>
    <property type="molecule type" value="Genomic_DNA"/>
</dbReference>
<dbReference type="SUPFAM" id="SSF55729">
    <property type="entry name" value="Acyl-CoA N-acyltransferases (Nat)"/>
    <property type="match status" value="1"/>
</dbReference>
<dbReference type="CDD" id="cd04301">
    <property type="entry name" value="NAT_SF"/>
    <property type="match status" value="1"/>
</dbReference>
<evidence type="ECO:0000259" key="1">
    <source>
        <dbReference type="PROSITE" id="PS51186"/>
    </source>
</evidence>
<dbReference type="GO" id="GO:0016747">
    <property type="term" value="F:acyltransferase activity, transferring groups other than amino-acyl groups"/>
    <property type="evidence" value="ECO:0007669"/>
    <property type="project" value="InterPro"/>
</dbReference>
<keyword evidence="5" id="KW-1185">Reference proteome</keyword>
<dbReference type="Gene3D" id="3.40.630.30">
    <property type="match status" value="1"/>
</dbReference>
<reference evidence="2 4" key="1">
    <citation type="submission" date="2013-02" db="EMBL/GenBank/DDBJ databases">
        <title>The Genome Sequence of Enterococcus malodoratus ATCC_43197.</title>
        <authorList>
            <consortium name="The Broad Institute Genome Sequencing Platform"/>
            <consortium name="The Broad Institute Genome Sequencing Center for Infectious Disease"/>
            <person name="Earl A.M."/>
            <person name="Gilmore M.S."/>
            <person name="Lebreton F."/>
            <person name="Walker B."/>
            <person name="Young S.K."/>
            <person name="Zeng Q."/>
            <person name="Gargeya S."/>
            <person name="Fitzgerald M."/>
            <person name="Haas B."/>
            <person name="Abouelleil A."/>
            <person name="Alvarado L."/>
            <person name="Arachchi H.M."/>
            <person name="Berlin A.M."/>
            <person name="Chapman S.B."/>
            <person name="Dewar J."/>
            <person name="Goldberg J."/>
            <person name="Griggs A."/>
            <person name="Gujja S."/>
            <person name="Hansen M."/>
            <person name="Howarth C."/>
            <person name="Imamovic A."/>
            <person name="Larimer J."/>
            <person name="McCowan C."/>
            <person name="Murphy C."/>
            <person name="Neiman D."/>
            <person name="Pearson M."/>
            <person name="Priest M."/>
            <person name="Roberts A."/>
            <person name="Saif S."/>
            <person name="Shea T."/>
            <person name="Sisk P."/>
            <person name="Sykes S."/>
            <person name="Wortman J."/>
            <person name="Nusbaum C."/>
            <person name="Birren B."/>
        </authorList>
    </citation>
    <scope>NUCLEOTIDE SEQUENCE [LARGE SCALE GENOMIC DNA]</scope>
    <source>
        <strain evidence="2 4">ATCC 43197</strain>
    </source>
</reference>
<dbReference type="EMBL" id="ASWA01000002">
    <property type="protein sequence ID" value="EOT70208.1"/>
    <property type="molecule type" value="Genomic_DNA"/>
</dbReference>
<dbReference type="PANTHER" id="PTHR43451">
    <property type="entry name" value="ACETYLTRANSFERASE (GNAT) FAMILY PROTEIN"/>
    <property type="match status" value="1"/>
</dbReference>
<name>R2QVH3_9ENTE</name>
<evidence type="ECO:0000313" key="5">
    <source>
        <dbReference type="Proteomes" id="UP000014148"/>
    </source>
</evidence>
<dbReference type="Proteomes" id="UP000014148">
    <property type="component" value="Unassembled WGS sequence"/>
</dbReference>
<evidence type="ECO:0000313" key="3">
    <source>
        <dbReference type="EMBL" id="EOT70208.1"/>
    </source>
</evidence>
<dbReference type="eggNOG" id="COG0454">
    <property type="taxonomic scope" value="Bacteria"/>
</dbReference>
<protein>
    <recommendedName>
        <fullName evidence="1">N-acetyltransferase domain-containing protein</fullName>
    </recommendedName>
</protein>
<dbReference type="InterPro" id="IPR000182">
    <property type="entry name" value="GNAT_dom"/>
</dbReference>
<dbReference type="PROSITE" id="PS51186">
    <property type="entry name" value="GNAT"/>
    <property type="match status" value="1"/>
</dbReference>
<reference evidence="3 5" key="2">
    <citation type="submission" date="2013-03" db="EMBL/GenBank/DDBJ databases">
        <title>The Genome Sequence of Enterococcus malodoratus ATCC_43197 (PacBio/Illumina hybrid assembly).</title>
        <authorList>
            <consortium name="The Broad Institute Genomics Platform"/>
            <consortium name="The Broad Institute Genome Sequencing Center for Infectious Disease"/>
            <person name="Earl A."/>
            <person name="Russ C."/>
            <person name="Gilmore M."/>
            <person name="Surin D."/>
            <person name="Walker B."/>
            <person name="Young S."/>
            <person name="Zeng Q."/>
            <person name="Gargeya S."/>
            <person name="Fitzgerald M."/>
            <person name="Haas B."/>
            <person name="Abouelleil A."/>
            <person name="Allen A.W."/>
            <person name="Alvarado L."/>
            <person name="Arachchi H.M."/>
            <person name="Berlin A.M."/>
            <person name="Chapman S.B."/>
            <person name="Gainer-Dewar J."/>
            <person name="Goldberg J."/>
            <person name="Griggs A."/>
            <person name="Gujja S."/>
            <person name="Hansen M."/>
            <person name="Howarth C."/>
            <person name="Imamovic A."/>
            <person name="Ireland A."/>
            <person name="Larimer J."/>
            <person name="McCowan C."/>
            <person name="Murphy C."/>
            <person name="Pearson M."/>
            <person name="Poon T.W."/>
            <person name="Priest M."/>
            <person name="Roberts A."/>
            <person name="Saif S."/>
            <person name="Shea T."/>
            <person name="Sisk P."/>
            <person name="Sykes S."/>
            <person name="Wortman J."/>
            <person name="Nusbaum C."/>
            <person name="Birren B."/>
        </authorList>
    </citation>
    <scope>NUCLEOTIDE SEQUENCE [LARGE SCALE GENOMIC DNA]</scope>
    <source>
        <strain evidence="3 5">ATCC 43197</strain>
    </source>
</reference>
<gene>
    <name evidence="3" type="ORF">I585_01687</name>
    <name evidence="2" type="ORF">UAI_04051</name>
</gene>
<dbReference type="AlphaFoldDB" id="R2QVH3"/>
<dbReference type="Pfam" id="PF13673">
    <property type="entry name" value="Acetyltransf_10"/>
    <property type="match status" value="1"/>
</dbReference>
<dbReference type="RefSeq" id="WP_010742822.1">
    <property type="nucleotide sequence ID" value="NZ_KB946253.1"/>
</dbReference>
<feature type="domain" description="N-acetyltransferase" evidence="1">
    <location>
        <begin position="37"/>
        <end position="184"/>
    </location>
</feature>
<dbReference type="STRING" id="71451.RV07_GL000204"/>
<dbReference type="InterPro" id="IPR052564">
    <property type="entry name" value="N-acetyltrans/Recomb-assoc"/>
</dbReference>
<accession>R2QVH3</accession>
<dbReference type="InterPro" id="IPR016181">
    <property type="entry name" value="Acyl_CoA_acyltransferase"/>
</dbReference>
<evidence type="ECO:0000313" key="2">
    <source>
        <dbReference type="EMBL" id="EOH72466.1"/>
    </source>
</evidence>
<dbReference type="Proteomes" id="UP000013783">
    <property type="component" value="Unassembled WGS sequence"/>
</dbReference>
<evidence type="ECO:0000313" key="4">
    <source>
        <dbReference type="Proteomes" id="UP000013783"/>
    </source>
</evidence>